<dbReference type="InterPro" id="IPR036679">
    <property type="entry name" value="FlgN-like_sf"/>
</dbReference>
<organism evidence="4 5">
    <name type="scientific">Leifsonia kafniensis</name>
    <dbReference type="NCBI Taxonomy" id="475957"/>
    <lineage>
        <taxon>Bacteria</taxon>
        <taxon>Bacillati</taxon>
        <taxon>Actinomycetota</taxon>
        <taxon>Actinomycetes</taxon>
        <taxon>Micrococcales</taxon>
        <taxon>Microbacteriaceae</taxon>
        <taxon>Leifsonia</taxon>
    </lineage>
</organism>
<keyword evidence="5" id="KW-1185">Reference proteome</keyword>
<evidence type="ECO:0000256" key="2">
    <source>
        <dbReference type="SAM" id="Coils"/>
    </source>
</evidence>
<feature type="region of interest" description="Disordered" evidence="3">
    <location>
        <begin position="142"/>
        <end position="161"/>
    </location>
</feature>
<feature type="compositionally biased region" description="Basic and acidic residues" evidence="3">
    <location>
        <begin position="152"/>
        <end position="161"/>
    </location>
</feature>
<keyword evidence="1" id="KW-1005">Bacterial flagellum biogenesis</keyword>
<sequence>MSIHELSAVLWKERELLELLVFKLEVERLLLTSGKTRWIQRASEEIEQVTGRLRTLGLARTVEVDAVSLEWGTPEDATLRELVAAAPTEVWSEILESHLNGLLDLTNQIRDLRDSNEQLLRAASRSTQETLAGTFSSADTYDAHGHAASRPETSRLVDKDI</sequence>
<dbReference type="SUPFAM" id="SSF140566">
    <property type="entry name" value="FlgN-like"/>
    <property type="match status" value="1"/>
</dbReference>
<evidence type="ECO:0000256" key="1">
    <source>
        <dbReference type="ARBA" id="ARBA00022795"/>
    </source>
</evidence>
<keyword evidence="2" id="KW-0175">Coiled coil</keyword>
<feature type="coiled-coil region" evidence="2">
    <location>
        <begin position="102"/>
        <end position="129"/>
    </location>
</feature>
<gene>
    <name evidence="4" type="ORF">GCM10022381_04680</name>
</gene>
<dbReference type="Gene3D" id="1.20.58.300">
    <property type="entry name" value="FlgN-like"/>
    <property type="match status" value="1"/>
</dbReference>
<evidence type="ECO:0000256" key="3">
    <source>
        <dbReference type="SAM" id="MobiDB-lite"/>
    </source>
</evidence>
<dbReference type="RefSeq" id="WP_345061881.1">
    <property type="nucleotide sequence ID" value="NZ_BAABCN010000002.1"/>
</dbReference>
<dbReference type="Pfam" id="PF05130">
    <property type="entry name" value="FlgN"/>
    <property type="match status" value="1"/>
</dbReference>
<dbReference type="EMBL" id="BAABCN010000002">
    <property type="protein sequence ID" value="GAA3863801.1"/>
    <property type="molecule type" value="Genomic_DNA"/>
</dbReference>
<evidence type="ECO:0000313" key="5">
    <source>
        <dbReference type="Proteomes" id="UP001501803"/>
    </source>
</evidence>
<comment type="caution">
    <text evidence="4">The sequence shown here is derived from an EMBL/GenBank/DDBJ whole genome shotgun (WGS) entry which is preliminary data.</text>
</comment>
<evidence type="ECO:0000313" key="4">
    <source>
        <dbReference type="EMBL" id="GAA3863801.1"/>
    </source>
</evidence>
<dbReference type="Proteomes" id="UP001501803">
    <property type="component" value="Unassembled WGS sequence"/>
</dbReference>
<evidence type="ECO:0008006" key="6">
    <source>
        <dbReference type="Google" id="ProtNLM"/>
    </source>
</evidence>
<reference evidence="5" key="1">
    <citation type="journal article" date="2019" name="Int. J. Syst. Evol. Microbiol.">
        <title>The Global Catalogue of Microorganisms (GCM) 10K type strain sequencing project: providing services to taxonomists for standard genome sequencing and annotation.</title>
        <authorList>
            <consortium name="The Broad Institute Genomics Platform"/>
            <consortium name="The Broad Institute Genome Sequencing Center for Infectious Disease"/>
            <person name="Wu L."/>
            <person name="Ma J."/>
        </authorList>
    </citation>
    <scope>NUCLEOTIDE SEQUENCE [LARGE SCALE GENOMIC DNA]</scope>
    <source>
        <strain evidence="5">JCM 17021</strain>
    </source>
</reference>
<proteinExistence type="predicted"/>
<dbReference type="InterPro" id="IPR007809">
    <property type="entry name" value="FlgN-like"/>
</dbReference>
<name>A0ABP7K2W0_9MICO</name>
<accession>A0ABP7K2W0</accession>
<protein>
    <recommendedName>
        <fullName evidence="6">Flagellar protein FlgN</fullName>
    </recommendedName>
</protein>